<evidence type="ECO:0000256" key="6">
    <source>
        <dbReference type="SAM" id="MobiDB-lite"/>
    </source>
</evidence>
<keyword evidence="10" id="KW-1185">Reference proteome</keyword>
<feature type="transmembrane region" description="Helical" evidence="7">
    <location>
        <begin position="118"/>
        <end position="144"/>
    </location>
</feature>
<keyword evidence="3 7" id="KW-1133">Transmembrane helix</keyword>
<feature type="transmembrane region" description="Helical" evidence="7">
    <location>
        <begin position="76"/>
        <end position="98"/>
    </location>
</feature>
<protein>
    <recommendedName>
        <fullName evidence="8">Rhodopsin domain-containing protein</fullName>
    </recommendedName>
</protein>
<gene>
    <name evidence="9" type="ORF">SODALDRAFT_376997</name>
</gene>
<accession>A0A3N2Q3G0</accession>
<evidence type="ECO:0000313" key="9">
    <source>
        <dbReference type="EMBL" id="ROT41304.1"/>
    </source>
</evidence>
<dbReference type="Pfam" id="PF20684">
    <property type="entry name" value="Fung_rhodopsin"/>
    <property type="match status" value="1"/>
</dbReference>
<dbReference type="InterPro" id="IPR052337">
    <property type="entry name" value="SAT4-like"/>
</dbReference>
<dbReference type="InterPro" id="IPR049326">
    <property type="entry name" value="Rhodopsin_dom_fungi"/>
</dbReference>
<feature type="compositionally biased region" description="Polar residues" evidence="6">
    <location>
        <begin position="446"/>
        <end position="455"/>
    </location>
</feature>
<name>A0A3N2Q3G0_SODAK</name>
<evidence type="ECO:0000256" key="3">
    <source>
        <dbReference type="ARBA" id="ARBA00022989"/>
    </source>
</evidence>
<evidence type="ECO:0000313" key="10">
    <source>
        <dbReference type="Proteomes" id="UP000272025"/>
    </source>
</evidence>
<feature type="transmembrane region" description="Helical" evidence="7">
    <location>
        <begin position="231"/>
        <end position="250"/>
    </location>
</feature>
<dbReference type="PANTHER" id="PTHR33048:SF124">
    <property type="entry name" value="INTEGRAL MEMBRANE PROTEIN"/>
    <property type="match status" value="1"/>
</dbReference>
<evidence type="ECO:0000259" key="8">
    <source>
        <dbReference type="Pfam" id="PF20684"/>
    </source>
</evidence>
<dbReference type="EMBL" id="ML119052">
    <property type="protein sequence ID" value="ROT41304.1"/>
    <property type="molecule type" value="Genomic_DNA"/>
</dbReference>
<dbReference type="GeneID" id="39583348"/>
<dbReference type="GO" id="GO:0016020">
    <property type="term" value="C:membrane"/>
    <property type="evidence" value="ECO:0007669"/>
    <property type="project" value="UniProtKB-SubCell"/>
</dbReference>
<feature type="transmembrane region" description="Helical" evidence="7">
    <location>
        <begin position="156"/>
        <end position="178"/>
    </location>
</feature>
<evidence type="ECO:0000256" key="5">
    <source>
        <dbReference type="ARBA" id="ARBA00038359"/>
    </source>
</evidence>
<proteinExistence type="inferred from homology"/>
<dbReference type="Proteomes" id="UP000272025">
    <property type="component" value="Unassembled WGS sequence"/>
</dbReference>
<evidence type="ECO:0000256" key="4">
    <source>
        <dbReference type="ARBA" id="ARBA00023136"/>
    </source>
</evidence>
<dbReference type="AlphaFoldDB" id="A0A3N2Q3G0"/>
<evidence type="ECO:0000256" key="2">
    <source>
        <dbReference type="ARBA" id="ARBA00022692"/>
    </source>
</evidence>
<evidence type="ECO:0000256" key="7">
    <source>
        <dbReference type="SAM" id="Phobius"/>
    </source>
</evidence>
<reference evidence="9 10" key="1">
    <citation type="journal article" date="2018" name="Mol. Ecol.">
        <title>The obligate alkalophilic soda-lake fungus Sodiomyces alkalinus has shifted to a protein diet.</title>
        <authorList>
            <person name="Grum-Grzhimaylo A.A."/>
            <person name="Falkoski D.L."/>
            <person name="van den Heuvel J."/>
            <person name="Valero-Jimenez C.A."/>
            <person name="Min B."/>
            <person name="Choi I.G."/>
            <person name="Lipzen A."/>
            <person name="Daum C.G."/>
            <person name="Aanen D.K."/>
            <person name="Tsang A."/>
            <person name="Henrissat B."/>
            <person name="Bilanenko E.N."/>
            <person name="de Vries R.P."/>
            <person name="van Kan J.A.L."/>
            <person name="Grigoriev I.V."/>
            <person name="Debets A.J.M."/>
        </authorList>
    </citation>
    <scope>NUCLEOTIDE SEQUENCE [LARGE SCALE GENOMIC DNA]</scope>
    <source>
        <strain evidence="9 10">F11</strain>
    </source>
</reference>
<feature type="compositionally biased region" description="Basic and acidic residues" evidence="6">
    <location>
        <begin position="330"/>
        <end position="354"/>
    </location>
</feature>
<sequence length="455" mass="49882">MFSIYEREPRPWHLTPRDDAYLVDPPPGQTRRYGSDRETLAPALIAFGAVVTVAAGVIVALRFFTRTHVVRNTVSVDDYLALLSLIFSISRFAFFIQLTTLGLGNHMWDVPLSDYSPWFLLYTVCATITYSLSVSFSKLSILAFYLRLSPARWFRLLVWALMGAISAYSVAYVLISIFTSAAPQSGLAGTSPLTSYMVLSVANIVMDVCTLALPIPVVAPLQMARRQKLSLLLLFATGVLVCAIAIRRTVILPPLMASPDYTWEAVEQFYWSFGEVNVGILCAAAPALKPFVMRYLPALLRSSLSGSGGKASKMSHSHGMGGNLGNSMGDETKQQRRGMQERSYELHSLSRDNTSDDVEDEGGFKKTHGWTSADEDEAELWSGNPNRRDHLGDGRAAGGHRKSDVENSSLESLEEAGLPRAHAVTVTGGQPPSRTTRNTTGINITQETTVDFSSR</sequence>
<feature type="transmembrane region" description="Helical" evidence="7">
    <location>
        <begin position="198"/>
        <end position="219"/>
    </location>
</feature>
<feature type="transmembrane region" description="Helical" evidence="7">
    <location>
        <begin position="40"/>
        <end position="64"/>
    </location>
</feature>
<dbReference type="OrthoDB" id="4525788at2759"/>
<comment type="subcellular location">
    <subcellularLocation>
        <location evidence="1">Membrane</location>
        <topology evidence="1">Multi-pass membrane protein</topology>
    </subcellularLocation>
</comment>
<comment type="similarity">
    <text evidence="5">Belongs to the SAT4 family.</text>
</comment>
<feature type="compositionally biased region" description="Low complexity" evidence="6">
    <location>
        <begin position="307"/>
        <end position="318"/>
    </location>
</feature>
<feature type="compositionally biased region" description="Low complexity" evidence="6">
    <location>
        <begin position="434"/>
        <end position="445"/>
    </location>
</feature>
<feature type="region of interest" description="Disordered" evidence="6">
    <location>
        <begin position="307"/>
        <end position="455"/>
    </location>
</feature>
<dbReference type="PANTHER" id="PTHR33048">
    <property type="entry name" value="PTH11-LIKE INTEGRAL MEMBRANE PROTEIN (AFU_ORTHOLOGUE AFUA_5G11245)"/>
    <property type="match status" value="1"/>
</dbReference>
<evidence type="ECO:0000256" key="1">
    <source>
        <dbReference type="ARBA" id="ARBA00004141"/>
    </source>
</evidence>
<dbReference type="RefSeq" id="XP_028469110.1">
    <property type="nucleotide sequence ID" value="XM_028614871.1"/>
</dbReference>
<keyword evidence="4 7" id="KW-0472">Membrane</keyword>
<feature type="domain" description="Rhodopsin" evidence="8">
    <location>
        <begin position="61"/>
        <end position="293"/>
    </location>
</feature>
<keyword evidence="2 7" id="KW-0812">Transmembrane</keyword>
<organism evidence="9 10">
    <name type="scientific">Sodiomyces alkalinus (strain CBS 110278 / VKM F-3762 / F11)</name>
    <name type="common">Alkaliphilic filamentous fungus</name>
    <dbReference type="NCBI Taxonomy" id="1314773"/>
    <lineage>
        <taxon>Eukaryota</taxon>
        <taxon>Fungi</taxon>
        <taxon>Dikarya</taxon>
        <taxon>Ascomycota</taxon>
        <taxon>Pezizomycotina</taxon>
        <taxon>Sordariomycetes</taxon>
        <taxon>Hypocreomycetidae</taxon>
        <taxon>Glomerellales</taxon>
        <taxon>Plectosphaerellaceae</taxon>
        <taxon>Sodiomyces</taxon>
    </lineage>
</organism>